<feature type="chain" id="PRO_5046460765" description="6-methylsalicylate decarboxylase" evidence="9">
    <location>
        <begin position="23"/>
        <end position="360"/>
    </location>
</feature>
<evidence type="ECO:0000313" key="11">
    <source>
        <dbReference type="EMBL" id="KAL2800662.1"/>
    </source>
</evidence>
<dbReference type="InterPro" id="IPR032466">
    <property type="entry name" value="Metal_Hydrolase"/>
</dbReference>
<evidence type="ECO:0000256" key="4">
    <source>
        <dbReference type="ARBA" id="ARBA00022833"/>
    </source>
</evidence>
<comment type="caution">
    <text evidence="11">The sequence shown here is derived from an EMBL/GenBank/DDBJ whole genome shotgun (WGS) entry which is preliminary data.</text>
</comment>
<evidence type="ECO:0000313" key="12">
    <source>
        <dbReference type="Proteomes" id="UP001610563"/>
    </source>
</evidence>
<dbReference type="InterPro" id="IPR006680">
    <property type="entry name" value="Amidohydro-rel"/>
</dbReference>
<dbReference type="EMBL" id="JBFTWV010000003">
    <property type="protein sequence ID" value="KAL2800662.1"/>
    <property type="molecule type" value="Genomic_DNA"/>
</dbReference>
<dbReference type="Pfam" id="PF04909">
    <property type="entry name" value="Amidohydro_2"/>
    <property type="match status" value="1"/>
</dbReference>
<organism evidence="11 12">
    <name type="scientific">Aspergillus keveii</name>
    <dbReference type="NCBI Taxonomy" id="714993"/>
    <lineage>
        <taxon>Eukaryota</taxon>
        <taxon>Fungi</taxon>
        <taxon>Dikarya</taxon>
        <taxon>Ascomycota</taxon>
        <taxon>Pezizomycotina</taxon>
        <taxon>Eurotiomycetes</taxon>
        <taxon>Eurotiomycetidae</taxon>
        <taxon>Eurotiales</taxon>
        <taxon>Aspergillaceae</taxon>
        <taxon>Aspergillus</taxon>
        <taxon>Aspergillus subgen. Nidulantes</taxon>
    </lineage>
</organism>
<gene>
    <name evidence="11" type="ORF">BJX66DRAFT_350230</name>
</gene>
<dbReference type="InterPro" id="IPR032465">
    <property type="entry name" value="ACMSD"/>
</dbReference>
<evidence type="ECO:0000256" key="8">
    <source>
        <dbReference type="RuleBase" id="RU366045"/>
    </source>
</evidence>
<evidence type="ECO:0000256" key="7">
    <source>
        <dbReference type="ARBA" id="ARBA00038889"/>
    </source>
</evidence>
<dbReference type="Proteomes" id="UP001610563">
    <property type="component" value="Unassembled WGS sequence"/>
</dbReference>
<protein>
    <recommendedName>
        <fullName evidence="7">6-methylsalicylate decarboxylase</fullName>
        <ecNumber evidence="7">4.1.1.52</ecNumber>
    </recommendedName>
</protein>
<dbReference type="PANTHER" id="PTHR21240">
    <property type="entry name" value="2-AMINO-3-CARBOXYLMUCONATE-6-SEMIALDEHYDE DECARBOXYLASE"/>
    <property type="match status" value="1"/>
</dbReference>
<evidence type="ECO:0000256" key="6">
    <source>
        <dbReference type="ARBA" id="ARBA00036832"/>
    </source>
</evidence>
<evidence type="ECO:0000256" key="2">
    <source>
        <dbReference type="ARBA" id="ARBA00022723"/>
    </source>
</evidence>
<keyword evidence="9" id="KW-0732">Signal</keyword>
<dbReference type="PANTHER" id="PTHR21240:SF29">
    <property type="entry name" value="AMIDOHYDROLASE-RELATED DOMAIN-CONTAINING PROTEIN"/>
    <property type="match status" value="1"/>
</dbReference>
<dbReference type="Gene3D" id="3.20.20.140">
    <property type="entry name" value="Metal-dependent hydrolases"/>
    <property type="match status" value="1"/>
</dbReference>
<keyword evidence="3 8" id="KW-0210">Decarboxylase</keyword>
<keyword evidence="12" id="KW-1185">Reference proteome</keyword>
<dbReference type="EC" id="4.1.1.52" evidence="7"/>
<evidence type="ECO:0000256" key="1">
    <source>
        <dbReference type="ARBA" id="ARBA00005871"/>
    </source>
</evidence>
<evidence type="ECO:0000256" key="9">
    <source>
        <dbReference type="SAM" id="SignalP"/>
    </source>
</evidence>
<name>A0ABR4GNL5_9EURO</name>
<comment type="similarity">
    <text evidence="1">Belongs to the metallo-dependent hydrolases superfamily. ACMSD family.</text>
</comment>
<keyword evidence="2" id="KW-0479">Metal-binding</keyword>
<proteinExistence type="inferred from homology"/>
<feature type="signal peptide" evidence="9">
    <location>
        <begin position="1"/>
        <end position="22"/>
    </location>
</feature>
<comment type="catalytic activity">
    <reaction evidence="6">
        <text>6-methylsalicylate + H(+) = 3-methylphenol + CO2</text>
        <dbReference type="Rhea" id="RHEA:23112"/>
        <dbReference type="ChEBI" id="CHEBI:15378"/>
        <dbReference type="ChEBI" id="CHEBI:16526"/>
        <dbReference type="ChEBI" id="CHEBI:17231"/>
        <dbReference type="ChEBI" id="CHEBI:36658"/>
        <dbReference type="EC" id="4.1.1.52"/>
    </reaction>
    <physiologicalReaction direction="left-to-right" evidence="6">
        <dbReference type="Rhea" id="RHEA:23113"/>
    </physiologicalReaction>
</comment>
<keyword evidence="4" id="KW-0862">Zinc</keyword>
<keyword evidence="5 8" id="KW-0456">Lyase</keyword>
<evidence type="ECO:0000256" key="3">
    <source>
        <dbReference type="ARBA" id="ARBA00022793"/>
    </source>
</evidence>
<evidence type="ECO:0000259" key="10">
    <source>
        <dbReference type="Pfam" id="PF04909"/>
    </source>
</evidence>
<sequence>MGLWTRIASMVAMMLAIHRASSEPWTTASTGKIDLHSHYVPEFWREESIKAGYGEPDGIPGIPAWSEEAHLEFMSQANITKSILSITSPGTHLTPGNNTHARRLTRQCNEFAADLKRRRPEEFGFWAALPLPDVEGSLAELAYALDHLDADGVAVFTNAHGVYLGDESLTPLFKELDRRRVTVFVHPTSPCIRGAHDHGLQPASPLAEFYPNPMFEYFFESARAVTNLFLSGTTDTFPNITYIISHAGGALPPIIERFTQFASSILGLPLEINSDSVKAAFARSFYFDLAGFVFPDQIYGLLRYVGARSIVYGSDYPYTPAPGVLAIAGMINEHIDEAFPDPRDVQGIFARNARRILDRV</sequence>
<accession>A0ABR4GNL5</accession>
<reference evidence="11 12" key="1">
    <citation type="submission" date="2024-07" db="EMBL/GenBank/DDBJ databases">
        <title>Section-level genome sequencing and comparative genomics of Aspergillus sections Usti and Cavernicolus.</title>
        <authorList>
            <consortium name="Lawrence Berkeley National Laboratory"/>
            <person name="Nybo J.L."/>
            <person name="Vesth T.C."/>
            <person name="Theobald S."/>
            <person name="Frisvad J.C."/>
            <person name="Larsen T.O."/>
            <person name="Kjaerboelling I."/>
            <person name="Rothschild-Mancinelli K."/>
            <person name="Lyhne E.K."/>
            <person name="Kogle M.E."/>
            <person name="Barry K."/>
            <person name="Clum A."/>
            <person name="Na H."/>
            <person name="Ledsgaard L."/>
            <person name="Lin J."/>
            <person name="Lipzen A."/>
            <person name="Kuo A."/>
            <person name="Riley R."/>
            <person name="Mondo S."/>
            <person name="Labutti K."/>
            <person name="Haridas S."/>
            <person name="Pangalinan J."/>
            <person name="Salamov A.A."/>
            <person name="Simmons B.A."/>
            <person name="Magnuson J.K."/>
            <person name="Chen J."/>
            <person name="Drula E."/>
            <person name="Henrissat B."/>
            <person name="Wiebenga A."/>
            <person name="Lubbers R.J."/>
            <person name="Gomes A.C."/>
            <person name="Makela M.R."/>
            <person name="Stajich J."/>
            <person name="Grigoriev I.V."/>
            <person name="Mortensen U.H."/>
            <person name="De Vries R.P."/>
            <person name="Baker S.E."/>
            <person name="Andersen M.R."/>
        </authorList>
    </citation>
    <scope>NUCLEOTIDE SEQUENCE [LARGE SCALE GENOMIC DNA]</scope>
    <source>
        <strain evidence="11 12">CBS 209.92</strain>
    </source>
</reference>
<dbReference type="SUPFAM" id="SSF51556">
    <property type="entry name" value="Metallo-dependent hydrolases"/>
    <property type="match status" value="1"/>
</dbReference>
<evidence type="ECO:0000256" key="5">
    <source>
        <dbReference type="ARBA" id="ARBA00023239"/>
    </source>
</evidence>
<feature type="domain" description="Amidohydrolase-related" evidence="10">
    <location>
        <begin position="33"/>
        <end position="358"/>
    </location>
</feature>